<dbReference type="CDD" id="cd15831">
    <property type="entry name" value="BTAD"/>
    <property type="match status" value="1"/>
</dbReference>
<dbReference type="Proteomes" id="UP000093053">
    <property type="component" value="Chromosome"/>
</dbReference>
<name>A0A1B2HF29_9PSEU</name>
<dbReference type="STRING" id="1586287.BBK82_09800"/>
<dbReference type="Pfam" id="PF03704">
    <property type="entry name" value="BTAD"/>
    <property type="match status" value="1"/>
</dbReference>
<dbReference type="InterPro" id="IPR036388">
    <property type="entry name" value="WH-like_DNA-bd_sf"/>
</dbReference>
<dbReference type="PANTHER" id="PTHR35807">
    <property type="entry name" value="TRANSCRIPTIONAL REGULATOR REDD-RELATED"/>
    <property type="match status" value="1"/>
</dbReference>
<gene>
    <name evidence="8" type="ORF">BBK82_09800</name>
</gene>
<dbReference type="InterPro" id="IPR005158">
    <property type="entry name" value="BTAD"/>
</dbReference>
<proteinExistence type="inferred from homology"/>
<protein>
    <submittedName>
        <fullName evidence="8">Uncharacterized protein</fullName>
    </submittedName>
</protein>
<dbReference type="Gene3D" id="1.25.40.10">
    <property type="entry name" value="Tetratricopeptide repeat domain"/>
    <property type="match status" value="3"/>
</dbReference>
<evidence type="ECO:0000256" key="1">
    <source>
        <dbReference type="ARBA" id="ARBA00005820"/>
    </source>
</evidence>
<sequence>MKAEYRVLGPLEVLLDGSPVVVPAGRGRVLLATLLLRANEFVSVDELVERVWDGAPPAPDRAHKSLHMVVNRLRHALGAANCVRTVSGGYSAEVEPDQLDLTRFRALVEQGAFRDALDLWRGSVLADVASEALHRDDVPLLLEEHVVALEHRIDQDLARDTDVLVPELRSLIKKYPLRETFWAQLMLALQRSNQQAEALAVYEEVRRHLADELGVDPGQRLRDAHQQVLSGEVSHDDVPRQLPAGIPHFVGREQELARLDELVRARPGQPVLISAINGIGGVGKTALAVQWAHRQAERFPDGQLYVNLRGFDTQVEPVDPLSAARDFLVALGVPSGEVPASEDALIAAYRSALAQRRMLLLLDNARDADQVRPLLPGGAANLVLITSRNRLSGLIAREGAQPVGLDVLDEDQAVGLLTGRIGAARVRAEPEAVSRLVTRCAGLPLALSIVAARAAYGDSLTALADELDQERLEALDIDDPTTGIRAVFSWSLRSVGETAVRVFVLLGLHPGSDASAAAVASLAGLPVAQTRRALNDLIAGSLVHVTAPGRYGWHDLLRDYAAERAAELPADVRDAAVRRMFDHYLHTAHACWQQLQFNIPPLVTAPPAPGVLLEPVADADAAWVRFRAEHRALLSALERAKELGEDGFVWQLAFVMHGYLSREGYLTEALAGHRAGLAAAERLGDFDAQSLMHRRIAAVLISANEFALSEVHLREAIRCAQPGGNVVAEAHLRRGLAFTYEKQGRLADALAVLAEVHPRMEGHGDSYELGRHLAALGRAHNNVGDGVRALELCLLAAEKFAETGFNGQDEGPAGNLETLGDIYLGLGRHAEAVESYEQAVDVWRTMRGGTNTADGLVLLAKALIVVGENARARECLSEAWQTMAEAPDSEYFQEDVDRIKELLASIEGVEDVPR</sequence>
<evidence type="ECO:0000313" key="8">
    <source>
        <dbReference type="EMBL" id="ANZ36312.1"/>
    </source>
</evidence>
<dbReference type="RefSeq" id="WP_065914716.1">
    <property type="nucleotide sequence ID" value="NZ_CP016793.1"/>
</dbReference>
<dbReference type="InterPro" id="IPR027417">
    <property type="entry name" value="P-loop_NTPase"/>
</dbReference>
<dbReference type="Gene3D" id="1.10.10.10">
    <property type="entry name" value="Winged helix-like DNA-binding domain superfamily/Winged helix DNA-binding domain"/>
    <property type="match status" value="1"/>
</dbReference>
<dbReference type="SUPFAM" id="SSF46894">
    <property type="entry name" value="C-terminal effector domain of the bipartite response regulators"/>
    <property type="match status" value="1"/>
</dbReference>
<dbReference type="AlphaFoldDB" id="A0A1B2HF29"/>
<evidence type="ECO:0000256" key="5">
    <source>
        <dbReference type="PROSITE-ProRule" id="PRU00339"/>
    </source>
</evidence>
<comment type="similarity">
    <text evidence="1">Belongs to the AfsR/DnrI/RedD regulatory family.</text>
</comment>
<dbReference type="EMBL" id="CP016793">
    <property type="protein sequence ID" value="ANZ36312.1"/>
    <property type="molecule type" value="Genomic_DNA"/>
</dbReference>
<dbReference type="GO" id="GO:0006355">
    <property type="term" value="P:regulation of DNA-templated transcription"/>
    <property type="evidence" value="ECO:0007669"/>
    <property type="project" value="InterPro"/>
</dbReference>
<dbReference type="InterPro" id="IPR001867">
    <property type="entry name" value="OmpR/PhoB-type_DNA-bd"/>
</dbReference>
<keyword evidence="5" id="KW-0802">TPR repeat</keyword>
<reference evidence="8 9" key="1">
    <citation type="submission" date="2016-07" db="EMBL/GenBank/DDBJ databases">
        <title>Complete genome sequence of the Lentzea guizhouensis DHS C013.</title>
        <authorList>
            <person name="Cao C."/>
        </authorList>
    </citation>
    <scope>NUCLEOTIDE SEQUENCE [LARGE SCALE GENOMIC DNA]</scope>
    <source>
        <strain evidence="8 9">DHS C013</strain>
    </source>
</reference>
<dbReference type="SUPFAM" id="SSF52540">
    <property type="entry name" value="P-loop containing nucleoside triphosphate hydrolases"/>
    <property type="match status" value="1"/>
</dbReference>
<keyword evidence="2" id="KW-0805">Transcription regulation</keyword>
<evidence type="ECO:0000259" key="6">
    <source>
        <dbReference type="SMART" id="SM00862"/>
    </source>
</evidence>
<keyword evidence="9" id="KW-1185">Reference proteome</keyword>
<evidence type="ECO:0000256" key="2">
    <source>
        <dbReference type="ARBA" id="ARBA00023015"/>
    </source>
</evidence>
<dbReference type="Pfam" id="PF00486">
    <property type="entry name" value="Trans_reg_C"/>
    <property type="match status" value="1"/>
</dbReference>
<dbReference type="PRINTS" id="PR00364">
    <property type="entry name" value="DISEASERSIST"/>
</dbReference>
<feature type="domain" description="OmpR/PhoB-type" evidence="6">
    <location>
        <begin position="17"/>
        <end position="92"/>
    </location>
</feature>
<dbReference type="GO" id="GO:0003677">
    <property type="term" value="F:DNA binding"/>
    <property type="evidence" value="ECO:0007669"/>
    <property type="project" value="UniProtKB-KW"/>
</dbReference>
<dbReference type="SUPFAM" id="SSF48452">
    <property type="entry name" value="TPR-like"/>
    <property type="match status" value="2"/>
</dbReference>
<dbReference type="InterPro" id="IPR051677">
    <property type="entry name" value="AfsR-DnrI-RedD_regulator"/>
</dbReference>
<dbReference type="SMART" id="SM01043">
    <property type="entry name" value="BTAD"/>
    <property type="match status" value="1"/>
</dbReference>
<accession>A0A1B2HF29</accession>
<keyword evidence="4" id="KW-0804">Transcription</keyword>
<dbReference type="SMART" id="SM00862">
    <property type="entry name" value="Trans_reg_C"/>
    <property type="match status" value="1"/>
</dbReference>
<dbReference type="InterPro" id="IPR011990">
    <property type="entry name" value="TPR-like_helical_dom_sf"/>
</dbReference>
<dbReference type="Pfam" id="PF13181">
    <property type="entry name" value="TPR_8"/>
    <property type="match status" value="1"/>
</dbReference>
<feature type="domain" description="Bacterial transcriptional activator" evidence="7">
    <location>
        <begin position="99"/>
        <end position="229"/>
    </location>
</feature>
<keyword evidence="3" id="KW-0238">DNA-binding</keyword>
<evidence type="ECO:0000313" key="9">
    <source>
        <dbReference type="Proteomes" id="UP000093053"/>
    </source>
</evidence>
<dbReference type="PROSITE" id="PS50005">
    <property type="entry name" value="TPR"/>
    <property type="match status" value="1"/>
</dbReference>
<evidence type="ECO:0000256" key="4">
    <source>
        <dbReference type="ARBA" id="ARBA00023163"/>
    </source>
</evidence>
<dbReference type="PANTHER" id="PTHR35807:SF1">
    <property type="entry name" value="TRANSCRIPTIONAL REGULATOR REDD"/>
    <property type="match status" value="1"/>
</dbReference>
<evidence type="ECO:0000256" key="3">
    <source>
        <dbReference type="ARBA" id="ARBA00023125"/>
    </source>
</evidence>
<feature type="repeat" description="TPR" evidence="5">
    <location>
        <begin position="813"/>
        <end position="846"/>
    </location>
</feature>
<dbReference type="KEGG" id="led:BBK82_09800"/>
<evidence type="ECO:0000259" key="7">
    <source>
        <dbReference type="SMART" id="SM01043"/>
    </source>
</evidence>
<dbReference type="GO" id="GO:0043531">
    <property type="term" value="F:ADP binding"/>
    <property type="evidence" value="ECO:0007669"/>
    <property type="project" value="InterPro"/>
</dbReference>
<dbReference type="GO" id="GO:0000160">
    <property type="term" value="P:phosphorelay signal transduction system"/>
    <property type="evidence" value="ECO:0007669"/>
    <property type="project" value="InterPro"/>
</dbReference>
<organism evidence="8 9">
    <name type="scientific">Lentzea guizhouensis</name>
    <dbReference type="NCBI Taxonomy" id="1586287"/>
    <lineage>
        <taxon>Bacteria</taxon>
        <taxon>Bacillati</taxon>
        <taxon>Actinomycetota</taxon>
        <taxon>Actinomycetes</taxon>
        <taxon>Pseudonocardiales</taxon>
        <taxon>Pseudonocardiaceae</taxon>
        <taxon>Lentzea</taxon>
    </lineage>
</organism>
<dbReference type="InterPro" id="IPR016032">
    <property type="entry name" value="Sig_transdc_resp-reg_C-effctor"/>
</dbReference>
<dbReference type="InterPro" id="IPR019734">
    <property type="entry name" value="TPR_rpt"/>
</dbReference>